<sequence>MCTEEVQLNTGLTFGKTSECTHKRSNSQHGIGSWARLPNVHTRGPTQHGVDISKDFRMCTQEVQLSTRDRQFGKTSEYEHKRSNSQHGIAESAKLPNVHTRCPTLNTGKAVWQNFRMCTQEVQLSIGYSQLGKTSEYTHKRCNSPHGKGSLAKLPNVHTRGSTLNTG</sequence>
<evidence type="ECO:0000313" key="3">
    <source>
        <dbReference type="Proteomes" id="UP000735302"/>
    </source>
</evidence>
<feature type="region of interest" description="Disordered" evidence="1">
    <location>
        <begin position="20"/>
        <end position="50"/>
    </location>
</feature>
<comment type="caution">
    <text evidence="2">The sequence shown here is derived from an EMBL/GenBank/DDBJ whole genome shotgun (WGS) entry which is preliminary data.</text>
</comment>
<protein>
    <submittedName>
        <fullName evidence="2">Uncharacterized protein</fullName>
    </submittedName>
</protein>
<dbReference type="Proteomes" id="UP000735302">
    <property type="component" value="Unassembled WGS sequence"/>
</dbReference>
<reference evidence="2 3" key="1">
    <citation type="journal article" date="2021" name="Elife">
        <title>Chloroplast acquisition without the gene transfer in kleptoplastic sea slugs, Plakobranchus ocellatus.</title>
        <authorList>
            <person name="Maeda T."/>
            <person name="Takahashi S."/>
            <person name="Yoshida T."/>
            <person name="Shimamura S."/>
            <person name="Takaki Y."/>
            <person name="Nagai Y."/>
            <person name="Toyoda A."/>
            <person name="Suzuki Y."/>
            <person name="Arimoto A."/>
            <person name="Ishii H."/>
            <person name="Satoh N."/>
            <person name="Nishiyama T."/>
            <person name="Hasebe M."/>
            <person name="Maruyama T."/>
            <person name="Minagawa J."/>
            <person name="Obokata J."/>
            <person name="Shigenobu S."/>
        </authorList>
    </citation>
    <scope>NUCLEOTIDE SEQUENCE [LARGE SCALE GENOMIC DNA]</scope>
</reference>
<dbReference type="EMBL" id="BLXT01002801">
    <property type="protein sequence ID" value="GFN97650.1"/>
    <property type="molecule type" value="Genomic_DNA"/>
</dbReference>
<feature type="region of interest" description="Disordered" evidence="1">
    <location>
        <begin position="139"/>
        <end position="167"/>
    </location>
</feature>
<keyword evidence="3" id="KW-1185">Reference proteome</keyword>
<accession>A0AAV3ZNY6</accession>
<feature type="region of interest" description="Disordered" evidence="1">
    <location>
        <begin position="71"/>
        <end position="94"/>
    </location>
</feature>
<feature type="compositionally biased region" description="Basic and acidic residues" evidence="1">
    <location>
        <begin position="71"/>
        <end position="82"/>
    </location>
</feature>
<evidence type="ECO:0000313" key="2">
    <source>
        <dbReference type="EMBL" id="GFN97650.1"/>
    </source>
</evidence>
<organism evidence="2 3">
    <name type="scientific">Plakobranchus ocellatus</name>
    <dbReference type="NCBI Taxonomy" id="259542"/>
    <lineage>
        <taxon>Eukaryota</taxon>
        <taxon>Metazoa</taxon>
        <taxon>Spiralia</taxon>
        <taxon>Lophotrochozoa</taxon>
        <taxon>Mollusca</taxon>
        <taxon>Gastropoda</taxon>
        <taxon>Heterobranchia</taxon>
        <taxon>Euthyneura</taxon>
        <taxon>Panpulmonata</taxon>
        <taxon>Sacoglossa</taxon>
        <taxon>Placobranchoidea</taxon>
        <taxon>Plakobranchidae</taxon>
        <taxon>Plakobranchus</taxon>
    </lineage>
</organism>
<name>A0AAV3ZNY6_9GAST</name>
<evidence type="ECO:0000256" key="1">
    <source>
        <dbReference type="SAM" id="MobiDB-lite"/>
    </source>
</evidence>
<dbReference type="AlphaFoldDB" id="A0AAV3ZNY6"/>
<proteinExistence type="predicted"/>
<gene>
    <name evidence="2" type="ORF">PoB_002415600</name>
</gene>